<comment type="caution">
    <text evidence="2">The sequence shown here is derived from an EMBL/GenBank/DDBJ whole genome shotgun (WGS) entry which is preliminary data.</text>
</comment>
<proteinExistence type="predicted"/>
<evidence type="ECO:0000313" key="2">
    <source>
        <dbReference type="EMBL" id="KAF4958500.1"/>
    </source>
</evidence>
<evidence type="ECO:0000313" key="3">
    <source>
        <dbReference type="Proteomes" id="UP000622797"/>
    </source>
</evidence>
<accession>A0A8H4TID5</accession>
<dbReference type="AlphaFoldDB" id="A0A8H4TID5"/>
<dbReference type="EMBL" id="JABEXW010000689">
    <property type="protein sequence ID" value="KAF4958500.1"/>
    <property type="molecule type" value="Genomic_DNA"/>
</dbReference>
<keyword evidence="1" id="KW-1133">Transmembrane helix</keyword>
<organism evidence="2 3">
    <name type="scientific">Fusarium sarcochroum</name>
    <dbReference type="NCBI Taxonomy" id="1208366"/>
    <lineage>
        <taxon>Eukaryota</taxon>
        <taxon>Fungi</taxon>
        <taxon>Dikarya</taxon>
        <taxon>Ascomycota</taxon>
        <taxon>Pezizomycotina</taxon>
        <taxon>Sordariomycetes</taxon>
        <taxon>Hypocreomycetidae</taxon>
        <taxon>Hypocreales</taxon>
        <taxon>Nectriaceae</taxon>
        <taxon>Fusarium</taxon>
        <taxon>Fusarium lateritium species complex</taxon>
    </lineage>
</organism>
<evidence type="ECO:0000256" key="1">
    <source>
        <dbReference type="SAM" id="Phobius"/>
    </source>
</evidence>
<keyword evidence="1" id="KW-0812">Transmembrane</keyword>
<dbReference type="OrthoDB" id="5017649at2759"/>
<keyword evidence="1" id="KW-0472">Membrane</keyword>
<keyword evidence="3" id="KW-1185">Reference proteome</keyword>
<reference evidence="2" key="1">
    <citation type="journal article" date="2020" name="BMC Genomics">
        <title>Correction to: Identification and distribution of gene clusters required for synthesis of sphingolipid metabolism inhibitors in diverse species of the filamentous fungus Fusarium.</title>
        <authorList>
            <person name="Kim H.S."/>
            <person name="Lohmar J.M."/>
            <person name="Busman M."/>
            <person name="Brown D.W."/>
            <person name="Naumann T.A."/>
            <person name="Divon H.H."/>
            <person name="Lysoe E."/>
            <person name="Uhlig S."/>
            <person name="Proctor R.H."/>
        </authorList>
    </citation>
    <scope>NUCLEOTIDE SEQUENCE</scope>
    <source>
        <strain evidence="2">NRRL 20472</strain>
    </source>
</reference>
<name>A0A8H4TID5_9HYPO</name>
<dbReference type="Proteomes" id="UP000622797">
    <property type="component" value="Unassembled WGS sequence"/>
</dbReference>
<gene>
    <name evidence="2" type="ORF">FSARC_11001</name>
</gene>
<protein>
    <submittedName>
        <fullName evidence="2">Uncharacterized protein</fullName>
    </submittedName>
</protein>
<reference evidence="2" key="2">
    <citation type="submission" date="2020-05" db="EMBL/GenBank/DDBJ databases">
        <authorList>
            <person name="Kim H.-S."/>
            <person name="Proctor R.H."/>
            <person name="Brown D.W."/>
        </authorList>
    </citation>
    <scope>NUCLEOTIDE SEQUENCE</scope>
    <source>
        <strain evidence="2">NRRL 20472</strain>
    </source>
</reference>
<feature type="transmembrane region" description="Helical" evidence="1">
    <location>
        <begin position="100"/>
        <end position="124"/>
    </location>
</feature>
<sequence length="181" mass="19718">MLQRQIIHLALVFSRSSSSLTPVVAVSSAKTVASARQFPRRNILDNIKQASTHPVQPVIGHPEFMAEKPTFSNPNPPLPDDVPPTMTTTTEKNSSGFLKFLAFLDVLVKLAGVGALIGILVLLVQFNNKFDKILSGDDVFRVRLDQGAYSNPVRVAPASSNSFDVNMINGQSNPVWFKADT</sequence>